<gene>
    <name evidence="8" type="ORF">URODEC1_LOCUS18871</name>
</gene>
<feature type="compositionally biased region" description="Acidic residues" evidence="6">
    <location>
        <begin position="246"/>
        <end position="261"/>
    </location>
</feature>
<feature type="domain" description="TF-B3" evidence="7">
    <location>
        <begin position="84"/>
        <end position="177"/>
    </location>
</feature>
<feature type="region of interest" description="Disordered" evidence="6">
    <location>
        <begin position="241"/>
        <end position="267"/>
    </location>
</feature>
<dbReference type="InterPro" id="IPR015300">
    <property type="entry name" value="DNA-bd_pseudobarrel_sf"/>
</dbReference>
<dbReference type="PROSITE" id="PS50863">
    <property type="entry name" value="B3"/>
    <property type="match status" value="3"/>
</dbReference>
<feature type="region of interest" description="Disordered" evidence="6">
    <location>
        <begin position="200"/>
        <end position="220"/>
    </location>
</feature>
<dbReference type="PANTHER" id="PTHR31391">
    <property type="entry name" value="B3 DOMAIN-CONTAINING PROTEIN OS11G0197600-RELATED"/>
    <property type="match status" value="1"/>
</dbReference>
<keyword evidence="2" id="KW-0805">Transcription regulation</keyword>
<reference evidence="8" key="1">
    <citation type="submission" date="2024-10" db="EMBL/GenBank/DDBJ databases">
        <authorList>
            <person name="Ryan C."/>
        </authorList>
    </citation>
    <scope>NUCLEOTIDE SEQUENCE [LARGE SCALE GENOMIC DNA]</scope>
</reference>
<evidence type="ECO:0000256" key="3">
    <source>
        <dbReference type="ARBA" id="ARBA00023125"/>
    </source>
</evidence>
<dbReference type="GO" id="GO:0003677">
    <property type="term" value="F:DNA binding"/>
    <property type="evidence" value="ECO:0007669"/>
    <property type="project" value="UniProtKB-KW"/>
</dbReference>
<dbReference type="GO" id="GO:0005634">
    <property type="term" value="C:nucleus"/>
    <property type="evidence" value="ECO:0007669"/>
    <property type="project" value="UniProtKB-SubCell"/>
</dbReference>
<evidence type="ECO:0000256" key="2">
    <source>
        <dbReference type="ARBA" id="ARBA00023015"/>
    </source>
</evidence>
<feature type="domain" description="TF-B3" evidence="7">
    <location>
        <begin position="303"/>
        <end position="402"/>
    </location>
</feature>
<dbReference type="InterPro" id="IPR044837">
    <property type="entry name" value="REM16-like"/>
</dbReference>
<keyword evidence="5" id="KW-0539">Nucleus</keyword>
<evidence type="ECO:0000313" key="9">
    <source>
        <dbReference type="Proteomes" id="UP001497457"/>
    </source>
</evidence>
<keyword evidence="3" id="KW-0238">DNA-binding</keyword>
<comment type="subcellular location">
    <subcellularLocation>
        <location evidence="1">Nucleus</location>
    </subcellularLocation>
</comment>
<name>A0ABC8WZQ8_9POAL</name>
<keyword evidence="9" id="KW-1185">Reference proteome</keyword>
<evidence type="ECO:0000256" key="4">
    <source>
        <dbReference type="ARBA" id="ARBA00023163"/>
    </source>
</evidence>
<dbReference type="CDD" id="cd10017">
    <property type="entry name" value="B3_DNA"/>
    <property type="match status" value="3"/>
</dbReference>
<protein>
    <recommendedName>
        <fullName evidence="7">TF-B3 domain-containing protein</fullName>
    </recommendedName>
</protein>
<dbReference type="InterPro" id="IPR003340">
    <property type="entry name" value="B3_DNA-bd"/>
</dbReference>
<evidence type="ECO:0000256" key="5">
    <source>
        <dbReference type="ARBA" id="ARBA00023242"/>
    </source>
</evidence>
<feature type="compositionally biased region" description="Low complexity" evidence="6">
    <location>
        <begin position="201"/>
        <end position="215"/>
    </location>
</feature>
<dbReference type="PANTHER" id="PTHR31391:SF167">
    <property type="entry name" value="TF-B3 DOMAIN-CONTAINING PROTEIN"/>
    <property type="match status" value="1"/>
</dbReference>
<sequence>MGFFFRTSGCGYLCIWLLPCLIKRFLISQYIIKVREFLLCIAIIWLSFDCKGDMARTRSSSRTKKSCDCCKRYVDHLDGKNQKMNYFLRRMTTSSKHRMIVPKRFLEHFAGKLSGAIKLESPNGNLYDVEAVERFNKVVLRHGWEEFVDAHGIEEDDFLLFRHTVKSCFEVLILDSDGCEKVFPCKGIVSSPSYKEKSVDSVDISSSSSQETTESSESERFTRCEKGSSCHCRQTVKVSATSSSSEESEGDIPSESESYDSDDLKTSPGAGYIVSSRSYLSEEQEERVVGFIQEIQPKVTAFVAIMRKSHVKGLSAFLAIPKQYAFAHFPRETANITLQRPGKNKKWHPKFYRSKDTRSHMLRGQWLDFVRDNHVQVGDIFLLLPTKGLRKFAFTVHLLRKTASHSRVGTCSQSVSLCNGISSPNMASLVHIKEETADAEYVSSESDMHGISNKYPEDSGGSFEPPYILPFRSCLSESQKKIVEEKVRAIQSEVPIYVAIMNKCSVNIRFELEISALYATANLPDRGQSMVLRYMGKSWKTQMVIRSGSRWFLCEGWSEFVCDNGLRVGDICLFELEKHERKLTMKVHIISSEQL</sequence>
<accession>A0ABC8WZQ8</accession>
<dbReference type="SMART" id="SM01019">
    <property type="entry name" value="B3"/>
    <property type="match status" value="3"/>
</dbReference>
<feature type="domain" description="TF-B3" evidence="7">
    <location>
        <begin position="497"/>
        <end position="593"/>
    </location>
</feature>
<dbReference type="SUPFAM" id="SSF101936">
    <property type="entry name" value="DNA-binding pseudobarrel domain"/>
    <property type="match status" value="3"/>
</dbReference>
<evidence type="ECO:0000256" key="1">
    <source>
        <dbReference type="ARBA" id="ARBA00004123"/>
    </source>
</evidence>
<evidence type="ECO:0000256" key="6">
    <source>
        <dbReference type="SAM" id="MobiDB-lite"/>
    </source>
</evidence>
<proteinExistence type="predicted"/>
<dbReference type="AlphaFoldDB" id="A0ABC8WZQ8"/>
<dbReference type="Gene3D" id="2.40.330.10">
    <property type="entry name" value="DNA-binding pseudobarrel domain"/>
    <property type="match status" value="3"/>
</dbReference>
<evidence type="ECO:0000259" key="7">
    <source>
        <dbReference type="PROSITE" id="PS50863"/>
    </source>
</evidence>
<dbReference type="EMBL" id="OZ075123">
    <property type="protein sequence ID" value="CAL4917944.1"/>
    <property type="molecule type" value="Genomic_DNA"/>
</dbReference>
<dbReference type="Pfam" id="PF02362">
    <property type="entry name" value="B3"/>
    <property type="match status" value="3"/>
</dbReference>
<keyword evidence="4" id="KW-0804">Transcription</keyword>
<evidence type="ECO:0000313" key="8">
    <source>
        <dbReference type="EMBL" id="CAL4917944.1"/>
    </source>
</evidence>
<dbReference type="Proteomes" id="UP001497457">
    <property type="component" value="Chromosome 13rd"/>
</dbReference>
<organism evidence="8 9">
    <name type="scientific">Urochloa decumbens</name>
    <dbReference type="NCBI Taxonomy" id="240449"/>
    <lineage>
        <taxon>Eukaryota</taxon>
        <taxon>Viridiplantae</taxon>
        <taxon>Streptophyta</taxon>
        <taxon>Embryophyta</taxon>
        <taxon>Tracheophyta</taxon>
        <taxon>Spermatophyta</taxon>
        <taxon>Magnoliopsida</taxon>
        <taxon>Liliopsida</taxon>
        <taxon>Poales</taxon>
        <taxon>Poaceae</taxon>
        <taxon>PACMAD clade</taxon>
        <taxon>Panicoideae</taxon>
        <taxon>Panicodae</taxon>
        <taxon>Paniceae</taxon>
        <taxon>Melinidinae</taxon>
        <taxon>Urochloa</taxon>
    </lineage>
</organism>